<evidence type="ECO:0000313" key="2">
    <source>
        <dbReference type="EMBL" id="AWM32355.1"/>
    </source>
</evidence>
<dbReference type="OrthoDB" id="9786422at2"/>
<proteinExistence type="predicted"/>
<feature type="region of interest" description="Disordered" evidence="1">
    <location>
        <begin position="1"/>
        <end position="23"/>
    </location>
</feature>
<organism evidence="2 3">
    <name type="scientific">Hymenobacter nivis</name>
    <dbReference type="NCBI Taxonomy" id="1850093"/>
    <lineage>
        <taxon>Bacteria</taxon>
        <taxon>Pseudomonadati</taxon>
        <taxon>Bacteroidota</taxon>
        <taxon>Cytophagia</taxon>
        <taxon>Cytophagales</taxon>
        <taxon>Hymenobacteraceae</taxon>
        <taxon>Hymenobacter</taxon>
    </lineage>
</organism>
<dbReference type="Proteomes" id="UP000245999">
    <property type="component" value="Chromosome"/>
</dbReference>
<dbReference type="AlphaFoldDB" id="A0A2Z3GN33"/>
<dbReference type="KEGG" id="hnv:DDQ68_05835"/>
<evidence type="ECO:0000256" key="1">
    <source>
        <dbReference type="SAM" id="MobiDB-lite"/>
    </source>
</evidence>
<sequence>MRRGGERAGNSGQNTPPGPRGWAGAPAGPYFAGLFLRTVSVSEPYSIFEAGASGAAPAVWAPGPGPRPAAPRRPLAFESLLFLQLAHQALQPPAGPVLSFYLEDGGQTVAQLHAVADPATGQARSPGQAPFGGAQLAPGLGMGAVHALFGAAEAALRGLGQQQLAVRGYPFCYDPAGAAALAGALHQRGYRVALAEQNYHLDLARDYAAGLHPSERRRLHKCARHGLVVEQEHRWFLPRAHAFLSACRQERGQAPPLPLARLEALFEAFPNDYFLFSVRVPSGEWAALTVAVRVSEAVLYNFCPASPLSQNALSPVVLLNEGLHAFARASGMAVLDLGTSTLPAGPNASLLRFKRHLGATAGLRLSWKKDL</sequence>
<evidence type="ECO:0000313" key="3">
    <source>
        <dbReference type="Proteomes" id="UP000245999"/>
    </source>
</evidence>
<gene>
    <name evidence="2" type="ORF">DDQ68_05835</name>
</gene>
<name>A0A2Z3GN33_9BACT</name>
<dbReference type="EMBL" id="CP029145">
    <property type="protein sequence ID" value="AWM32355.1"/>
    <property type="molecule type" value="Genomic_DNA"/>
</dbReference>
<dbReference type="InterPro" id="IPR016181">
    <property type="entry name" value="Acyl_CoA_acyltransferase"/>
</dbReference>
<protein>
    <submittedName>
        <fullName evidence="2">Uncharacterized protein</fullName>
    </submittedName>
</protein>
<dbReference type="Gene3D" id="3.40.630.30">
    <property type="match status" value="1"/>
</dbReference>
<accession>A0A2Z3GN33</accession>
<keyword evidence="3" id="KW-1185">Reference proteome</keyword>
<dbReference type="SUPFAM" id="SSF55729">
    <property type="entry name" value="Acyl-CoA N-acyltransferases (Nat)"/>
    <property type="match status" value="1"/>
</dbReference>
<reference evidence="3" key="1">
    <citation type="submission" date="2018-04" db="EMBL/GenBank/DDBJ databases">
        <title>Complete genome of Antarctic heterotrophic bacterium Hymenobacter nivis.</title>
        <authorList>
            <person name="Terashima M."/>
        </authorList>
    </citation>
    <scope>NUCLEOTIDE SEQUENCE [LARGE SCALE GENOMIC DNA]</scope>
    <source>
        <strain evidence="3">NBRC 111535</strain>
    </source>
</reference>